<name>A0A1G8CDR1_9FLAO</name>
<evidence type="ECO:0000313" key="3">
    <source>
        <dbReference type="Proteomes" id="UP000199274"/>
    </source>
</evidence>
<proteinExistence type="predicted"/>
<feature type="transmembrane region" description="Helical" evidence="1">
    <location>
        <begin position="6"/>
        <end position="25"/>
    </location>
</feature>
<keyword evidence="3" id="KW-1185">Reference proteome</keyword>
<sequence>MENIELIILTIVVILCFVTFFISTFNEFEKVEKKNLTSENSRGILSRFLAYLESLVAD</sequence>
<dbReference type="Proteomes" id="UP000199274">
    <property type="component" value="Unassembled WGS sequence"/>
</dbReference>
<dbReference type="AlphaFoldDB" id="A0A1G8CDR1"/>
<dbReference type="RefSeq" id="WP_175455460.1">
    <property type="nucleotide sequence ID" value="NZ_FNDB01000007.1"/>
</dbReference>
<protein>
    <submittedName>
        <fullName evidence="2">Uncharacterized protein</fullName>
    </submittedName>
</protein>
<dbReference type="EMBL" id="FNDB01000007">
    <property type="protein sequence ID" value="SDH43594.1"/>
    <property type="molecule type" value="Genomic_DNA"/>
</dbReference>
<keyword evidence="1" id="KW-0812">Transmembrane</keyword>
<gene>
    <name evidence="2" type="ORF">SAMN04488062_107129</name>
</gene>
<organism evidence="2 3">
    <name type="scientific">Flavobacterium omnivorum</name>
    <dbReference type="NCBI Taxonomy" id="178355"/>
    <lineage>
        <taxon>Bacteria</taxon>
        <taxon>Pseudomonadati</taxon>
        <taxon>Bacteroidota</taxon>
        <taxon>Flavobacteriia</taxon>
        <taxon>Flavobacteriales</taxon>
        <taxon>Flavobacteriaceae</taxon>
        <taxon>Flavobacterium</taxon>
    </lineage>
</organism>
<keyword evidence="1" id="KW-0472">Membrane</keyword>
<accession>A0A1G8CDR1</accession>
<evidence type="ECO:0000256" key="1">
    <source>
        <dbReference type="SAM" id="Phobius"/>
    </source>
</evidence>
<evidence type="ECO:0000313" key="2">
    <source>
        <dbReference type="EMBL" id="SDH43594.1"/>
    </source>
</evidence>
<keyword evidence="1" id="KW-1133">Transmembrane helix</keyword>
<reference evidence="3" key="1">
    <citation type="submission" date="2016-10" db="EMBL/GenBank/DDBJ databases">
        <authorList>
            <person name="Varghese N."/>
            <person name="Submissions S."/>
        </authorList>
    </citation>
    <scope>NUCLEOTIDE SEQUENCE [LARGE SCALE GENOMIC DNA]</scope>
    <source>
        <strain evidence="3">CGMCC 1.2747</strain>
    </source>
</reference>